<dbReference type="InterPro" id="IPR011990">
    <property type="entry name" value="TPR-like_helical_dom_sf"/>
</dbReference>
<evidence type="ECO:0000259" key="3">
    <source>
        <dbReference type="Pfam" id="PF09976"/>
    </source>
</evidence>
<dbReference type="EMBL" id="CDNC01000001">
    <property type="protein sequence ID" value="CEM60361.1"/>
    <property type="molecule type" value="Genomic_DNA"/>
</dbReference>
<evidence type="ECO:0000256" key="1">
    <source>
        <dbReference type="PROSITE-ProRule" id="PRU00339"/>
    </source>
</evidence>
<keyword evidence="2" id="KW-1133">Transmembrane helix</keyword>
<dbReference type="GeneID" id="57753599"/>
<evidence type="ECO:0000313" key="5">
    <source>
        <dbReference type="EMBL" id="QEJ97807.1"/>
    </source>
</evidence>
<keyword evidence="6" id="KW-1185">Reference proteome</keyword>
<keyword evidence="2" id="KW-0812">Transmembrane</keyword>
<feature type="repeat" description="TPR" evidence="1">
    <location>
        <begin position="100"/>
        <end position="133"/>
    </location>
</feature>
<proteinExistence type="predicted"/>
<evidence type="ECO:0000313" key="6">
    <source>
        <dbReference type="Proteomes" id="UP000042527"/>
    </source>
</evidence>
<dbReference type="AlphaFoldDB" id="A0A0B7GUI4"/>
<organism evidence="4 6">
    <name type="scientific">Treponema phagedenis</name>
    <dbReference type="NCBI Taxonomy" id="162"/>
    <lineage>
        <taxon>Bacteria</taxon>
        <taxon>Pseudomonadati</taxon>
        <taxon>Spirochaetota</taxon>
        <taxon>Spirochaetia</taxon>
        <taxon>Spirochaetales</taxon>
        <taxon>Treponemataceae</taxon>
        <taxon>Treponema</taxon>
    </lineage>
</organism>
<name>A0A0B7GUI4_TREPH</name>
<dbReference type="Pfam" id="PF09976">
    <property type="entry name" value="TPR_21"/>
    <property type="match status" value="1"/>
</dbReference>
<keyword evidence="1" id="KW-0802">TPR repeat</keyword>
<dbReference type="Proteomes" id="UP000323594">
    <property type="component" value="Chromosome"/>
</dbReference>
<reference evidence="6" key="2">
    <citation type="submission" date="2015-01" db="EMBL/GenBank/DDBJ databases">
        <authorList>
            <person name="Manzoor Shahid"/>
            <person name="Zubair Saima"/>
        </authorList>
    </citation>
    <scope>NUCLEOTIDE SEQUENCE [LARGE SCALE GENOMIC DNA]</scope>
    <source>
        <strain evidence="6">V1</strain>
    </source>
</reference>
<keyword evidence="2" id="KW-0472">Membrane</keyword>
<reference evidence="5 7" key="3">
    <citation type="submission" date="2019-08" db="EMBL/GenBank/DDBJ databases">
        <authorList>
            <person name="Kuhnert P."/>
        </authorList>
    </citation>
    <scope>NUCLEOTIDE SEQUENCE [LARGE SCALE GENOMIC DNA]</scope>
    <source>
        <strain evidence="5 7">B36.5</strain>
    </source>
</reference>
<dbReference type="InterPro" id="IPR019734">
    <property type="entry name" value="TPR_rpt"/>
</dbReference>
<accession>A0A0B7GUI4</accession>
<dbReference type="OrthoDB" id="359271at2"/>
<dbReference type="SMART" id="SM00028">
    <property type="entry name" value="TPR"/>
    <property type="match status" value="2"/>
</dbReference>
<feature type="transmembrane region" description="Helical" evidence="2">
    <location>
        <begin position="24"/>
        <end position="45"/>
    </location>
</feature>
<protein>
    <submittedName>
        <fullName evidence="4">Tetratricopeptide repeat protein</fullName>
    </submittedName>
</protein>
<dbReference type="RefSeq" id="WP_024752488.1">
    <property type="nucleotide sequence ID" value="NZ_CDNC01000001.1"/>
</dbReference>
<feature type="domain" description="Ancillary SecYEG translocon subunit/Cell division coordinator CpoB TPR" evidence="3">
    <location>
        <begin position="21"/>
        <end position="207"/>
    </location>
</feature>
<dbReference type="Proteomes" id="UP000042527">
    <property type="component" value="Unassembled WGS sequence"/>
</dbReference>
<feature type="repeat" description="TPR" evidence="1">
    <location>
        <begin position="173"/>
        <end position="206"/>
    </location>
</feature>
<sequence>MALQNENNTIGVVINDFLAAKRRFILIGFLAIIAIIVGVTVYLTITSKMHRTAATKVEEIRNEWVSEKEKNSENTGTKENEIIQKLGKIASSNKNSYAGTRAYTTIAEIYFSRKDWENAMKNYELAAESSKKTYLSGVNYFNAAVCADESGKQDLALDYYNKSAGAPEFPLQPRAMFNIGRLQEALSHTEEAIEAYNKLLEKFPNDNWALLGKSRIIELSLSH</sequence>
<dbReference type="EMBL" id="CP042817">
    <property type="protein sequence ID" value="QEJ97807.1"/>
    <property type="molecule type" value="Genomic_DNA"/>
</dbReference>
<evidence type="ECO:0000256" key="2">
    <source>
        <dbReference type="SAM" id="Phobius"/>
    </source>
</evidence>
<evidence type="ECO:0000313" key="4">
    <source>
        <dbReference type="EMBL" id="CEM60361.1"/>
    </source>
</evidence>
<dbReference type="InterPro" id="IPR018704">
    <property type="entry name" value="SecYEG/CpoB_TPR"/>
</dbReference>
<gene>
    <name evidence="5" type="ORF">FUT82_07230</name>
    <name evidence="4" type="ORF">TPHV1_10029</name>
</gene>
<dbReference type="PROSITE" id="PS50005">
    <property type="entry name" value="TPR"/>
    <property type="match status" value="2"/>
</dbReference>
<reference evidence="4" key="1">
    <citation type="submission" date="2015-01" db="EMBL/GenBank/DDBJ databases">
        <authorList>
            <person name="Xiang T."/>
            <person name="Song Y."/>
            <person name="Huang L."/>
            <person name="Wang B."/>
            <person name="Wu P."/>
        </authorList>
    </citation>
    <scope>NUCLEOTIDE SEQUENCE [LARGE SCALE GENOMIC DNA]</scope>
    <source>
        <strain evidence="4">V1</strain>
    </source>
</reference>
<dbReference type="SUPFAM" id="SSF48452">
    <property type="entry name" value="TPR-like"/>
    <property type="match status" value="1"/>
</dbReference>
<dbReference type="Gene3D" id="1.25.40.10">
    <property type="entry name" value="Tetratricopeptide repeat domain"/>
    <property type="match status" value="2"/>
</dbReference>
<evidence type="ECO:0000313" key="7">
    <source>
        <dbReference type="Proteomes" id="UP000323594"/>
    </source>
</evidence>